<gene>
    <name evidence="1" type="ORF">ABCS64_03765</name>
</gene>
<accession>A0ABV4UD25</accession>
<reference evidence="2" key="1">
    <citation type="submission" date="2024-06" db="EMBL/GenBank/DDBJ databases">
        <title>Radixoralia hellwigii gen. nov., sp nov., isolated from a root canal in the human oral cavity.</title>
        <authorList>
            <person name="Bartsch S."/>
            <person name="Wittmer A."/>
            <person name="Schulz A.-K."/>
            <person name="Neumann-Schaal M."/>
            <person name="Wolf J."/>
            <person name="Gronow S."/>
            <person name="Tennert C."/>
            <person name="Haecker G."/>
            <person name="Cieplik F."/>
            <person name="Al-Ahmad A."/>
        </authorList>
    </citation>
    <scope>NUCLEOTIDE SEQUENCE [LARGE SCALE GENOMIC DNA]</scope>
    <source>
        <strain evidence="2">Wk13</strain>
    </source>
</reference>
<organism evidence="1 2">
    <name type="scientific">Dentiradicibacter hellwigii</name>
    <dbReference type="NCBI Taxonomy" id="3149053"/>
    <lineage>
        <taxon>Bacteria</taxon>
        <taxon>Pseudomonadati</taxon>
        <taxon>Pseudomonadota</taxon>
        <taxon>Betaproteobacteria</taxon>
        <taxon>Rhodocyclales</taxon>
        <taxon>Rhodocyclaceae</taxon>
        <taxon>Dentiradicibacter</taxon>
    </lineage>
</organism>
<keyword evidence="2" id="KW-1185">Reference proteome</keyword>
<name>A0ABV4UD25_9RHOO</name>
<proteinExistence type="predicted"/>
<dbReference type="EMBL" id="JBEUWX010000002">
    <property type="protein sequence ID" value="MFA9949452.1"/>
    <property type="molecule type" value="Genomic_DNA"/>
</dbReference>
<comment type="caution">
    <text evidence="1">The sequence shown here is derived from an EMBL/GenBank/DDBJ whole genome shotgun (WGS) entry which is preliminary data.</text>
</comment>
<evidence type="ECO:0000313" key="1">
    <source>
        <dbReference type="EMBL" id="MFA9949452.1"/>
    </source>
</evidence>
<dbReference type="Proteomes" id="UP001574673">
    <property type="component" value="Unassembled WGS sequence"/>
</dbReference>
<sequence length="93" mass="10477">MGSLSKESFDAFLESLKRAGVAIYNESELRERLAEARRWQYAFATLASNGRALGIRFEDARNGVDEVGIRRTFCRFHFPKSIETAFAASLRAA</sequence>
<protein>
    <submittedName>
        <fullName evidence="1">Uncharacterized protein</fullName>
    </submittedName>
</protein>
<evidence type="ECO:0000313" key="2">
    <source>
        <dbReference type="Proteomes" id="UP001574673"/>
    </source>
</evidence>
<dbReference type="RefSeq" id="WP_418890581.1">
    <property type="nucleotide sequence ID" value="NZ_JBEUWX010000002.1"/>
</dbReference>